<name>A0A9E7G3X0_9LILI</name>
<reference evidence="1" key="1">
    <citation type="submission" date="2022-05" db="EMBL/GenBank/DDBJ databases">
        <title>The Musa troglodytarum L. genome provides insights into the mechanism of non-climacteric behaviour and enrichment of carotenoids.</title>
        <authorList>
            <person name="Wang J."/>
        </authorList>
    </citation>
    <scope>NUCLEOTIDE SEQUENCE</scope>
    <source>
        <tissue evidence="1">Leaf</tissue>
    </source>
</reference>
<evidence type="ECO:0000313" key="1">
    <source>
        <dbReference type="EMBL" id="URE07859.1"/>
    </source>
</evidence>
<sequence>MKNPYSKLYNPNGAYPVFDSAVDSIVGSSREVIGARRPASLLISSNPLVEPYSIVQFYSSLSDLQDLFYLTQQRTPAAASNSCKCFLLSPPRHSPSNVLSLSPVPISHQSLLSLLALAVAKKFLSHAFRAVSDRPVPVLKKGSDNWS</sequence>
<proteinExistence type="predicted"/>
<protein>
    <submittedName>
        <fullName evidence="1">Uncharacterized protein</fullName>
    </submittedName>
</protein>
<gene>
    <name evidence="1" type="ORF">MUK42_18977</name>
</gene>
<dbReference type="Proteomes" id="UP001055439">
    <property type="component" value="Chromosome 5"/>
</dbReference>
<organism evidence="1 2">
    <name type="scientific">Musa troglodytarum</name>
    <name type="common">fe'i banana</name>
    <dbReference type="NCBI Taxonomy" id="320322"/>
    <lineage>
        <taxon>Eukaryota</taxon>
        <taxon>Viridiplantae</taxon>
        <taxon>Streptophyta</taxon>
        <taxon>Embryophyta</taxon>
        <taxon>Tracheophyta</taxon>
        <taxon>Spermatophyta</taxon>
        <taxon>Magnoliopsida</taxon>
        <taxon>Liliopsida</taxon>
        <taxon>Zingiberales</taxon>
        <taxon>Musaceae</taxon>
        <taxon>Musa</taxon>
    </lineage>
</organism>
<dbReference type="EMBL" id="CP097507">
    <property type="protein sequence ID" value="URE07859.1"/>
    <property type="molecule type" value="Genomic_DNA"/>
</dbReference>
<evidence type="ECO:0000313" key="2">
    <source>
        <dbReference type="Proteomes" id="UP001055439"/>
    </source>
</evidence>
<accession>A0A9E7G3X0</accession>
<dbReference type="AlphaFoldDB" id="A0A9E7G3X0"/>
<keyword evidence="2" id="KW-1185">Reference proteome</keyword>